<dbReference type="InterPro" id="IPR005795">
    <property type="entry name" value="LolPI"/>
</dbReference>
<dbReference type="InterPro" id="IPR009009">
    <property type="entry name" value="RlpA-like_DPBB"/>
</dbReference>
<dbReference type="Proteomes" id="UP001370490">
    <property type="component" value="Unassembled WGS sequence"/>
</dbReference>
<dbReference type="GO" id="GO:0009653">
    <property type="term" value="P:anatomical structure morphogenesis"/>
    <property type="evidence" value="ECO:0007669"/>
    <property type="project" value="UniProtKB-ARBA"/>
</dbReference>
<dbReference type="SMART" id="SM00837">
    <property type="entry name" value="DPBB_1"/>
    <property type="match status" value="1"/>
</dbReference>
<comment type="similarity">
    <text evidence="3">Belongs to the expansin family.</text>
</comment>
<dbReference type="PRINTS" id="PR00829">
    <property type="entry name" value="LOLP1ALLERGN"/>
</dbReference>
<dbReference type="SUPFAM" id="SSF49590">
    <property type="entry name" value="PHL pollen allergen"/>
    <property type="match status" value="1"/>
</dbReference>
<dbReference type="PROSITE" id="PS50843">
    <property type="entry name" value="EXPANSIN_CBD"/>
    <property type="match status" value="1"/>
</dbReference>
<keyword evidence="8" id="KW-1185">Reference proteome</keyword>
<dbReference type="EMBL" id="JBAMMX010000022">
    <property type="protein sequence ID" value="KAK6918590.1"/>
    <property type="molecule type" value="Genomic_DNA"/>
</dbReference>
<keyword evidence="2" id="KW-0964">Secreted</keyword>
<dbReference type="CDD" id="cd22275">
    <property type="entry name" value="DPBB_EXPB_N"/>
    <property type="match status" value="1"/>
</dbReference>
<feature type="domain" description="Expansin-like CBD" evidence="6">
    <location>
        <begin position="191"/>
        <end position="272"/>
    </location>
</feature>
<dbReference type="Pfam" id="PF01357">
    <property type="entry name" value="Expansin_C"/>
    <property type="match status" value="1"/>
</dbReference>
<gene>
    <name evidence="7" type="ORF">RJ641_017012</name>
</gene>
<dbReference type="PROSITE" id="PS50842">
    <property type="entry name" value="EXPANSIN_EG45"/>
    <property type="match status" value="1"/>
</dbReference>
<dbReference type="InterPro" id="IPR007118">
    <property type="entry name" value="Expan_Lol_pI"/>
</dbReference>
<comment type="caution">
    <text evidence="7">The sequence shown here is derived from an EMBL/GenBank/DDBJ whole genome shotgun (WGS) entry which is preliminary data.</text>
</comment>
<feature type="signal peptide" evidence="4">
    <location>
        <begin position="1"/>
        <end position="16"/>
    </location>
</feature>
<dbReference type="PRINTS" id="PR01225">
    <property type="entry name" value="EXPANSNFAMLY"/>
</dbReference>
<dbReference type="GO" id="GO:0005576">
    <property type="term" value="C:extracellular region"/>
    <property type="evidence" value="ECO:0007669"/>
    <property type="project" value="UniProtKB-SubCell"/>
</dbReference>
<dbReference type="SUPFAM" id="SSF50685">
    <property type="entry name" value="Barwin-like endoglucanases"/>
    <property type="match status" value="1"/>
</dbReference>
<dbReference type="PANTHER" id="PTHR31692">
    <property type="entry name" value="EXPANSIN-B3"/>
    <property type="match status" value="1"/>
</dbReference>
<dbReference type="Gene3D" id="2.60.40.760">
    <property type="entry name" value="Expansin, cellulose-binding-like domain"/>
    <property type="match status" value="1"/>
</dbReference>
<dbReference type="InterPro" id="IPR007112">
    <property type="entry name" value="Expansin/allergen_DPBB_dom"/>
</dbReference>
<evidence type="ECO:0000256" key="3">
    <source>
        <dbReference type="RuleBase" id="RU003460"/>
    </source>
</evidence>
<dbReference type="InterPro" id="IPR036749">
    <property type="entry name" value="Expansin_CBD_sf"/>
</dbReference>
<dbReference type="InterPro" id="IPR007117">
    <property type="entry name" value="Expansin_CBD"/>
</dbReference>
<evidence type="ECO:0000313" key="7">
    <source>
        <dbReference type="EMBL" id="KAK6918590.1"/>
    </source>
</evidence>
<feature type="chain" id="PRO_5042895747" evidence="4">
    <location>
        <begin position="17"/>
        <end position="276"/>
    </location>
</feature>
<organism evidence="7 8">
    <name type="scientific">Dillenia turbinata</name>
    <dbReference type="NCBI Taxonomy" id="194707"/>
    <lineage>
        <taxon>Eukaryota</taxon>
        <taxon>Viridiplantae</taxon>
        <taxon>Streptophyta</taxon>
        <taxon>Embryophyta</taxon>
        <taxon>Tracheophyta</taxon>
        <taxon>Spermatophyta</taxon>
        <taxon>Magnoliopsida</taxon>
        <taxon>eudicotyledons</taxon>
        <taxon>Gunneridae</taxon>
        <taxon>Pentapetalae</taxon>
        <taxon>Dilleniales</taxon>
        <taxon>Dilleniaceae</taxon>
        <taxon>Dillenia</taxon>
    </lineage>
</organism>
<evidence type="ECO:0000259" key="6">
    <source>
        <dbReference type="PROSITE" id="PS50843"/>
    </source>
</evidence>
<protein>
    <submittedName>
        <fullName evidence="7">Expansin, cellulose-binding-like domain</fullName>
    </submittedName>
</protein>
<reference evidence="7 8" key="1">
    <citation type="submission" date="2023-12" db="EMBL/GenBank/DDBJ databases">
        <title>A high-quality genome assembly for Dillenia turbinata (Dilleniales).</title>
        <authorList>
            <person name="Chanderbali A."/>
        </authorList>
    </citation>
    <scope>NUCLEOTIDE SEQUENCE [LARGE SCALE GENOMIC DNA]</scope>
    <source>
        <strain evidence="7">LSX21</strain>
        <tissue evidence="7">Leaf</tissue>
    </source>
</reference>
<dbReference type="Pfam" id="PF03330">
    <property type="entry name" value="DPBB_1"/>
    <property type="match status" value="1"/>
</dbReference>
<accession>A0AAN8UN40</accession>
<keyword evidence="4" id="KW-0732">Signal</keyword>
<evidence type="ECO:0000256" key="2">
    <source>
        <dbReference type="ARBA" id="ARBA00022525"/>
    </source>
</evidence>
<name>A0AAN8UN40_9MAGN</name>
<proteinExistence type="inferred from homology"/>
<evidence type="ECO:0000256" key="4">
    <source>
        <dbReference type="SAM" id="SignalP"/>
    </source>
</evidence>
<dbReference type="AlphaFoldDB" id="A0AAN8UN40"/>
<sequence length="276" mass="29557">MARVVLHSMLFLYSLAITFSLLPYSVYCFHPKVLTNVSRSLSDISWSWAPAGATWYGSPTGAGSDGGACGYMSAVGEPPFNSKISAGGPSLFRSGAGCGTCFEVKCTENAACSGQQATVVITDECPGGPCLAEPVHFDLSGAAFGAMAKPGREDQLRNVGVLNIQYRRQVVQCKYPGVKIAFRVDPGSNPWYFSTAVEFVNGDGDLAAVEVQEASSKQWLPMQRLWGAVWKLNSGNPLNGPFSIKLTTPSKMTLVAKNVIPSGWVPGRIYHSKVNF</sequence>
<dbReference type="Gene3D" id="2.40.40.10">
    <property type="entry name" value="RlpA-like domain"/>
    <property type="match status" value="1"/>
</dbReference>
<evidence type="ECO:0000256" key="1">
    <source>
        <dbReference type="ARBA" id="ARBA00004613"/>
    </source>
</evidence>
<evidence type="ECO:0000313" key="8">
    <source>
        <dbReference type="Proteomes" id="UP001370490"/>
    </source>
</evidence>
<dbReference type="InterPro" id="IPR036908">
    <property type="entry name" value="RlpA-like_sf"/>
</dbReference>
<comment type="subcellular location">
    <subcellularLocation>
        <location evidence="1">Secreted</location>
    </subcellularLocation>
</comment>
<dbReference type="PANTHER" id="PTHR31692:SF56">
    <property type="entry name" value="EXPANSIN-B2-RELATED"/>
    <property type="match status" value="1"/>
</dbReference>
<feature type="domain" description="Expansin-like EG45" evidence="5">
    <location>
        <begin position="66"/>
        <end position="178"/>
    </location>
</feature>
<evidence type="ECO:0000259" key="5">
    <source>
        <dbReference type="PROSITE" id="PS50842"/>
    </source>
</evidence>